<dbReference type="EMBL" id="MIJF01000010">
    <property type="protein sequence ID" value="OEG00010.1"/>
    <property type="molecule type" value="Genomic_DNA"/>
</dbReference>
<reference evidence="2 3" key="1">
    <citation type="submission" date="2016-09" db="EMBL/GenBank/DDBJ databases">
        <title>Draft genome sequence for the type strain of Vulcanibacillus modesticaldus BR, a strictly anaerobic, moderately thermophilic, and nitrate-reducing bacterium from deep sea-hydrothermal vents of the Mid-Atlantic Ridge.</title>
        <authorList>
            <person name="Abin C.A."/>
            <person name="Hollibaugh J.T."/>
        </authorList>
    </citation>
    <scope>NUCLEOTIDE SEQUENCE [LARGE SCALE GENOMIC DNA]</scope>
    <source>
        <strain evidence="2 3">BR</strain>
    </source>
</reference>
<dbReference type="GO" id="GO:0051301">
    <property type="term" value="P:cell division"/>
    <property type="evidence" value="ECO:0007669"/>
    <property type="project" value="InterPro"/>
</dbReference>
<dbReference type="PANTHER" id="PTHR32432:SF3">
    <property type="entry name" value="ETHANOLAMINE UTILIZATION PROTEIN EUTJ"/>
    <property type="match status" value="1"/>
</dbReference>
<dbReference type="SUPFAM" id="SSF53067">
    <property type="entry name" value="Actin-like ATPase domain"/>
    <property type="match status" value="2"/>
</dbReference>
<evidence type="ECO:0000313" key="3">
    <source>
        <dbReference type="Proteomes" id="UP000243739"/>
    </source>
</evidence>
<dbReference type="InterPro" id="IPR043129">
    <property type="entry name" value="ATPase_NBD"/>
</dbReference>
<sequence>MTLRRNFVEEVTTVEQETAIFALDIGTRSVIGVILQPTSEGIFEIKDIKLAEHKERSMLDGQIHDVLAVSDTIKMVKKQLEADHGPLNNAAVAAAGRSLKTKRVTIDLNIDGQPLLRKEDIRALELSAVQEAQKQLIEEIKSDSATNYHCVGYSVVNYFLDDQIIGSLIDQRGKKASVEIIATFLPRVVVDSLISSLKRANLEMSALTLEPIAAIHVLIPPSMRKLNIAFVDIGAGTSDIAITAEGTIIAYGMVPFAGDEITEAISQSYILDFHIAEEIKRRISIQKEVTFTDILGMEYTISSEEIINQIDQEITKLADNISQRILDLNGKPPQAVILVGGGSQTPKLTEKIASLLDLPPQRVAVRGAEAIQHKIIWPKDTSKGPDLVTPIGIGISSRENPIKYISFYVNGETVRLFEMKSLTIGDALIAAGIPIKSLFGKPGMAMTVKINSKLIMIPGEHGTLPEITLNGETATLDTIIKSLDKIDVKPGKNGKNASLTLKQALKYSSIQPFNIQIEDQKIELLPLVEINGIDMDYSATIKDRDTINFHHVKNIEEALILAGYSTKPYTEKNISFQLDGKTQNLIYSARQIYQNGKPVNIKDPIHDGDIITFDKQDKPFPTIKDILQEETISGWEIGVTFNGQPIKIQSSSFKVFMNQKEVTLDSTIEPNSSIEIKLGNNQTLTFSDVFRYVDFDTTPPKGSIKYVIRINNQEADFKTPIKDGDKLELYWE</sequence>
<organism evidence="2 3">
    <name type="scientific">Vulcanibacillus modesticaldus</name>
    <dbReference type="NCBI Taxonomy" id="337097"/>
    <lineage>
        <taxon>Bacteria</taxon>
        <taxon>Bacillati</taxon>
        <taxon>Bacillota</taxon>
        <taxon>Bacilli</taxon>
        <taxon>Bacillales</taxon>
        <taxon>Bacillaceae</taxon>
        <taxon>Vulcanibacillus</taxon>
    </lineage>
</organism>
<name>A0A1D2YWD0_9BACI</name>
<dbReference type="OrthoDB" id="9768127at2"/>
<proteinExistence type="predicted"/>
<protein>
    <recommendedName>
        <fullName evidence="1">SHS2 domain-containing protein</fullName>
    </recommendedName>
</protein>
<dbReference type="PANTHER" id="PTHR32432">
    <property type="entry name" value="CELL DIVISION PROTEIN FTSA-RELATED"/>
    <property type="match status" value="1"/>
</dbReference>
<dbReference type="Gene3D" id="3.30.1490.300">
    <property type="match status" value="1"/>
</dbReference>
<gene>
    <name evidence="2" type="ORF">BHF71_06985</name>
</gene>
<dbReference type="InterPro" id="IPR003494">
    <property type="entry name" value="SHS2_FtsA"/>
</dbReference>
<dbReference type="InterPro" id="IPR050696">
    <property type="entry name" value="FtsA/MreB"/>
</dbReference>
<dbReference type="STRING" id="337097.BHF71_06985"/>
<dbReference type="CDD" id="cd24004">
    <property type="entry name" value="ASKHA_NBD_PilM-like"/>
    <property type="match status" value="1"/>
</dbReference>
<dbReference type="SMART" id="SM00842">
    <property type="entry name" value="FtsA"/>
    <property type="match status" value="1"/>
</dbReference>
<evidence type="ECO:0000313" key="2">
    <source>
        <dbReference type="EMBL" id="OEG00010.1"/>
    </source>
</evidence>
<feature type="domain" description="SHS2" evidence="1">
    <location>
        <begin position="20"/>
        <end position="218"/>
    </location>
</feature>
<dbReference type="RefSeq" id="WP_069656150.1">
    <property type="nucleotide sequence ID" value="NZ_MIJF01000010.1"/>
</dbReference>
<dbReference type="AlphaFoldDB" id="A0A1D2YWD0"/>
<dbReference type="Gene3D" id="3.30.420.40">
    <property type="match status" value="2"/>
</dbReference>
<dbReference type="Proteomes" id="UP000243739">
    <property type="component" value="Unassembled WGS sequence"/>
</dbReference>
<accession>A0A1D2YWD0</accession>
<keyword evidence="3" id="KW-1185">Reference proteome</keyword>
<dbReference type="Pfam" id="PF14450">
    <property type="entry name" value="FtsA"/>
    <property type="match status" value="1"/>
</dbReference>
<evidence type="ECO:0000259" key="1">
    <source>
        <dbReference type="SMART" id="SM00842"/>
    </source>
</evidence>
<comment type="caution">
    <text evidence="2">The sequence shown here is derived from an EMBL/GenBank/DDBJ whole genome shotgun (WGS) entry which is preliminary data.</text>
</comment>